<protein>
    <submittedName>
        <fullName evidence="1">Uncharacterized protein</fullName>
    </submittedName>
</protein>
<dbReference type="RefSeq" id="WP_344411966.1">
    <property type="nucleotide sequence ID" value="NZ_BAAANN010000001.1"/>
</dbReference>
<dbReference type="EMBL" id="BAAANN010000001">
    <property type="protein sequence ID" value="GAA1937289.1"/>
    <property type="molecule type" value="Genomic_DNA"/>
</dbReference>
<keyword evidence="2" id="KW-1185">Reference proteome</keyword>
<organism evidence="1 2">
    <name type="scientific">Amycolatopsis minnesotensis</name>
    <dbReference type="NCBI Taxonomy" id="337894"/>
    <lineage>
        <taxon>Bacteria</taxon>
        <taxon>Bacillati</taxon>
        <taxon>Actinomycetota</taxon>
        <taxon>Actinomycetes</taxon>
        <taxon>Pseudonocardiales</taxon>
        <taxon>Pseudonocardiaceae</taxon>
        <taxon>Amycolatopsis</taxon>
    </lineage>
</organism>
<name>A0ABN2PXV4_9PSEU</name>
<gene>
    <name evidence="1" type="ORF">GCM10009754_00400</name>
</gene>
<evidence type="ECO:0000313" key="2">
    <source>
        <dbReference type="Proteomes" id="UP001501116"/>
    </source>
</evidence>
<proteinExistence type="predicted"/>
<dbReference type="Proteomes" id="UP001501116">
    <property type="component" value="Unassembled WGS sequence"/>
</dbReference>
<sequence>MRRVAELVGLAMDVPARGVERRDWQARGLAELLLQSLVTDDDQLANSAIRATRAIHSATWRFTERLDALRTLAETAFDLPTLRGPTPGPDRPRAQVASPTVRAAAVRLARILDGRSVGASVAARESRVVTTATALRTELNRVSPVRPAAVADHTCVNLWVPPGLTWSGWFATDDGPVFTATPRLVGRPQLAVWFGLHVGTHLDLLSRSPNPAGLQFGRGLLIAEGLATALEIIRFAASAESDEVSVLQAGLIERLARLPGIATWGPVAMPESESMAEAVALSNPEFSTLPTLAGAYVAGPFVLAGRRFRCRTVPDQLAEELFELWRSVGFVGY</sequence>
<reference evidence="1 2" key="1">
    <citation type="journal article" date="2019" name="Int. J. Syst. Evol. Microbiol.">
        <title>The Global Catalogue of Microorganisms (GCM) 10K type strain sequencing project: providing services to taxonomists for standard genome sequencing and annotation.</title>
        <authorList>
            <consortium name="The Broad Institute Genomics Platform"/>
            <consortium name="The Broad Institute Genome Sequencing Center for Infectious Disease"/>
            <person name="Wu L."/>
            <person name="Ma J."/>
        </authorList>
    </citation>
    <scope>NUCLEOTIDE SEQUENCE [LARGE SCALE GENOMIC DNA]</scope>
    <source>
        <strain evidence="1 2">JCM 14545</strain>
    </source>
</reference>
<evidence type="ECO:0000313" key="1">
    <source>
        <dbReference type="EMBL" id="GAA1937289.1"/>
    </source>
</evidence>
<accession>A0ABN2PXV4</accession>
<comment type="caution">
    <text evidence="1">The sequence shown here is derived from an EMBL/GenBank/DDBJ whole genome shotgun (WGS) entry which is preliminary data.</text>
</comment>